<dbReference type="PANTHER" id="PTHR11438">
    <property type="entry name" value="PROENKEPHALIN"/>
    <property type="match status" value="1"/>
</dbReference>
<dbReference type="GO" id="GO:0005886">
    <property type="term" value="C:plasma membrane"/>
    <property type="evidence" value="ECO:0007669"/>
    <property type="project" value="TreeGrafter"/>
</dbReference>
<accession>A0A6J0V9S2</accession>
<dbReference type="InterPro" id="IPR006024">
    <property type="entry name" value="Opioid_neupept"/>
</dbReference>
<dbReference type="GO" id="GO:0007218">
    <property type="term" value="P:neuropeptide signaling pathway"/>
    <property type="evidence" value="ECO:0007669"/>
    <property type="project" value="UniProtKB-KW"/>
</dbReference>
<protein>
    <submittedName>
        <fullName evidence="8">Prepronociceptin</fullName>
    </submittedName>
</protein>
<dbReference type="GO" id="GO:0031628">
    <property type="term" value="F:opioid receptor binding"/>
    <property type="evidence" value="ECO:0007669"/>
    <property type="project" value="TreeGrafter"/>
</dbReference>
<dbReference type="GO" id="GO:0043679">
    <property type="term" value="C:axon terminus"/>
    <property type="evidence" value="ECO:0007669"/>
    <property type="project" value="TreeGrafter"/>
</dbReference>
<dbReference type="RefSeq" id="XP_020668265.2">
    <property type="nucleotide sequence ID" value="XM_020812606.2"/>
</dbReference>
<feature type="signal peptide" evidence="6">
    <location>
        <begin position="1"/>
        <end position="19"/>
    </location>
</feature>
<comment type="subcellular location">
    <subcellularLocation>
        <location evidence="1 5">Secreted</location>
    </subcellularLocation>
</comment>
<feature type="chain" id="PRO_5045899768" evidence="6">
    <location>
        <begin position="20"/>
        <end position="222"/>
    </location>
</feature>
<keyword evidence="5" id="KW-0555">Opioid peptide</keyword>
<comment type="similarity">
    <text evidence="2 5">Belongs to the opioid neuropeptide precursor family.</text>
</comment>
<keyword evidence="4" id="KW-1015">Disulfide bond</keyword>
<evidence type="ECO:0000256" key="3">
    <source>
        <dbReference type="ARBA" id="ARBA00022525"/>
    </source>
</evidence>
<evidence type="ECO:0000256" key="5">
    <source>
        <dbReference type="RuleBase" id="RU004400"/>
    </source>
</evidence>
<reference evidence="8" key="2">
    <citation type="submission" date="2025-08" db="UniProtKB">
        <authorList>
            <consortium name="RefSeq"/>
        </authorList>
    </citation>
    <scope>IDENTIFICATION</scope>
</reference>
<dbReference type="CTD" id="5368"/>
<keyword evidence="3" id="KW-0964">Secreted</keyword>
<evidence type="ECO:0000313" key="8">
    <source>
        <dbReference type="RefSeq" id="XP_020668265.2"/>
    </source>
</evidence>
<organism evidence="7 8">
    <name type="scientific">Pogona vitticeps</name>
    <name type="common">central bearded dragon</name>
    <dbReference type="NCBI Taxonomy" id="103695"/>
    <lineage>
        <taxon>Eukaryota</taxon>
        <taxon>Metazoa</taxon>
        <taxon>Chordata</taxon>
        <taxon>Craniata</taxon>
        <taxon>Vertebrata</taxon>
        <taxon>Euteleostomi</taxon>
        <taxon>Lepidosauria</taxon>
        <taxon>Squamata</taxon>
        <taxon>Bifurcata</taxon>
        <taxon>Unidentata</taxon>
        <taxon>Episquamata</taxon>
        <taxon>Toxicofera</taxon>
        <taxon>Iguania</taxon>
        <taxon>Acrodonta</taxon>
        <taxon>Agamidae</taxon>
        <taxon>Amphibolurinae</taxon>
        <taxon>Pogona</taxon>
    </lineage>
</organism>
<dbReference type="InterPro" id="IPR002367">
    <property type="entry name" value="Nociceptin"/>
</dbReference>
<dbReference type="PANTHER" id="PTHR11438:SF2">
    <property type="entry name" value="PREPRONOCICEPTIN"/>
    <property type="match status" value="1"/>
</dbReference>
<dbReference type="GO" id="GO:0005576">
    <property type="term" value="C:extracellular region"/>
    <property type="evidence" value="ECO:0007669"/>
    <property type="project" value="UniProtKB-SubCell"/>
</dbReference>
<dbReference type="PRINTS" id="PR01031">
    <property type="entry name" value="ORPHNNPRCRSR"/>
</dbReference>
<dbReference type="GO" id="GO:0030425">
    <property type="term" value="C:dendrite"/>
    <property type="evidence" value="ECO:0007669"/>
    <property type="project" value="TreeGrafter"/>
</dbReference>
<gene>
    <name evidence="8" type="primary">PNOC</name>
</gene>
<dbReference type="Proteomes" id="UP001652642">
    <property type="component" value="Chromosome 1"/>
</dbReference>
<proteinExistence type="inferred from homology"/>
<dbReference type="AlphaFoldDB" id="A0A6J0V9S2"/>
<keyword evidence="7" id="KW-1185">Reference proteome</keyword>
<dbReference type="GO" id="GO:0043025">
    <property type="term" value="C:neuronal cell body"/>
    <property type="evidence" value="ECO:0007669"/>
    <property type="project" value="TreeGrafter"/>
</dbReference>
<dbReference type="GO" id="GO:0007600">
    <property type="term" value="P:sensory perception"/>
    <property type="evidence" value="ECO:0007669"/>
    <property type="project" value="TreeGrafter"/>
</dbReference>
<sequence length="222" mass="24988">MRILMCCMFSFGLLAYALGDCRKDCLSCHRHLHGRQDDFSLLICVMECEGKLSSRATWGLCSKATSGRKASLPLGFESWEEEASPALELWDGNLRRGKKSLRRFGDLTRVVDLSKAEEGNQVSKARGLIRQPEAEEDTSHGSPDLLGDFLGGSPFGYGEQRADPGVQELQKRFGGFIGVRKSARKWHNQKRFSEFLKQYLGMSPRSVDYEGMVDDLKEQNEI</sequence>
<evidence type="ECO:0000256" key="2">
    <source>
        <dbReference type="ARBA" id="ARBA00008543"/>
    </source>
</evidence>
<reference evidence="7" key="1">
    <citation type="submission" date="2025-05" db="UniProtKB">
        <authorList>
            <consortium name="RefSeq"/>
        </authorList>
    </citation>
    <scope>NUCLEOTIDE SEQUENCE [LARGE SCALE GENOMIC DNA]</scope>
</reference>
<evidence type="ECO:0000256" key="4">
    <source>
        <dbReference type="ARBA" id="ARBA00023157"/>
    </source>
</evidence>
<keyword evidence="6" id="KW-0732">Signal</keyword>
<dbReference type="GO" id="GO:0001515">
    <property type="term" value="F:opioid peptide activity"/>
    <property type="evidence" value="ECO:0007669"/>
    <property type="project" value="UniProtKB-KW"/>
</dbReference>
<evidence type="ECO:0000256" key="1">
    <source>
        <dbReference type="ARBA" id="ARBA00004613"/>
    </source>
</evidence>
<keyword evidence="5" id="KW-0165">Cleavage on pair of basic residues</keyword>
<dbReference type="PROSITE" id="PS01252">
    <property type="entry name" value="OPIOIDS_PRECURSOR"/>
    <property type="match status" value="1"/>
</dbReference>
<dbReference type="PRINTS" id="PR01028">
    <property type="entry name" value="OPIOIDPRCRSR"/>
</dbReference>
<name>A0A6J0V9S2_9SAUR</name>
<evidence type="ECO:0000256" key="6">
    <source>
        <dbReference type="SAM" id="SignalP"/>
    </source>
</evidence>
<dbReference type="GO" id="GO:0007268">
    <property type="term" value="P:chemical synaptic transmission"/>
    <property type="evidence" value="ECO:0007669"/>
    <property type="project" value="InterPro"/>
</dbReference>
<dbReference type="GeneID" id="110089497"/>
<evidence type="ECO:0000313" key="7">
    <source>
        <dbReference type="Proteomes" id="UP001652642"/>
    </source>
</evidence>
<keyword evidence="5" id="KW-0527">Neuropeptide</keyword>
<dbReference type="Pfam" id="PF01160">
    <property type="entry name" value="Opiods_neuropep"/>
    <property type="match status" value="1"/>
</dbReference>